<accession>A0A928KUH5</accession>
<evidence type="ECO:0000256" key="4">
    <source>
        <dbReference type="ARBA" id="ARBA00022741"/>
    </source>
</evidence>
<keyword evidence="2 8" id="KW-0554">One-carbon metabolism</keyword>
<dbReference type="AlphaFoldDB" id="A0A928KUH5"/>
<dbReference type="NCBIfam" id="NF010030">
    <property type="entry name" value="PRK13505.1"/>
    <property type="match status" value="1"/>
</dbReference>
<dbReference type="FunFam" id="3.10.410.10:FF:000001">
    <property type="entry name" value="Putative formate--tetrahydrofolate ligase"/>
    <property type="match status" value="1"/>
</dbReference>
<dbReference type="RefSeq" id="WP_326840222.1">
    <property type="nucleotide sequence ID" value="NZ_SVNY01000002.1"/>
</dbReference>
<comment type="similarity">
    <text evidence="7 8">Belongs to the formate--tetrahydrofolate ligase family.</text>
</comment>
<dbReference type="PROSITE" id="PS00721">
    <property type="entry name" value="FTHFS_1"/>
    <property type="match status" value="1"/>
</dbReference>
<comment type="pathway">
    <text evidence="1 8">One-carbon metabolism; tetrahydrofolate interconversion.</text>
</comment>
<sequence length="558" mass="59722">MGFLSDIEIAQQYEAKDIRDIAKTAGIDEKYLEVYGRGKAKVDYKLLSDLADKPDGKLILVTAINPTPAGEGKTTTSVGLTDGLRRIGKKAIVALREPSLGPVFGVKGGAAGGGYAQVVPMEDINLHFTGDFHAIGAANNLLAALLDNHIYQGNELRIDPKRITWKRVVDMNDRQLRSIVNGLGPRTNGVTREDGYDITVASEIMAVLCLSSSISDMKERLGKMIVGYTYNEEPVTAAQLKAEGAMCALLKDAIKPNLVQTLEGTPAFIHGGPFANIAHGCNSLMATRMALKLSDYAVTEAGFGADLGAEKFLDIKCRMAGIAPSAVVIVATARALKHHGGVAKPDLNNENLEALEKGMPNLLRHVENVTNVYGLPCVVAINRFPTDTEAELNLIRSKCKDLGVEVALSEVWAKGGAGAVELAEEVIRLCEAPNNFSYVYDAELSIKEKLNAIVQRVYHGSRAVLTGPAVKQAQQLEQLGFGNLPICMAKTQYSFTDDAKTLGAPEGFEIAVRNLKVSAGAGFIVALTGDVMTMPGLPKKPSSENIDVDENGRISGLF</sequence>
<dbReference type="GO" id="GO:0005524">
    <property type="term" value="F:ATP binding"/>
    <property type="evidence" value="ECO:0007669"/>
    <property type="project" value="UniProtKB-UniRule"/>
</dbReference>
<dbReference type="InterPro" id="IPR020628">
    <property type="entry name" value="Formate_THF_ligase_CS"/>
</dbReference>
<dbReference type="HAMAP" id="MF_01543">
    <property type="entry name" value="FTHFS"/>
    <property type="match status" value="1"/>
</dbReference>
<comment type="catalytic activity">
    <reaction evidence="6 8">
        <text>(6S)-5,6,7,8-tetrahydrofolate + formate + ATP = (6R)-10-formyltetrahydrofolate + ADP + phosphate</text>
        <dbReference type="Rhea" id="RHEA:20221"/>
        <dbReference type="ChEBI" id="CHEBI:15740"/>
        <dbReference type="ChEBI" id="CHEBI:30616"/>
        <dbReference type="ChEBI" id="CHEBI:43474"/>
        <dbReference type="ChEBI" id="CHEBI:57453"/>
        <dbReference type="ChEBI" id="CHEBI:195366"/>
        <dbReference type="ChEBI" id="CHEBI:456216"/>
        <dbReference type="EC" id="6.3.4.3"/>
    </reaction>
</comment>
<dbReference type="InterPro" id="IPR027417">
    <property type="entry name" value="P-loop_NTPase"/>
</dbReference>
<protein>
    <recommendedName>
        <fullName evidence="8">Formate--tetrahydrofolate ligase</fullName>
        <ecNumber evidence="8">6.3.4.3</ecNumber>
    </recommendedName>
    <alternativeName>
        <fullName evidence="8">Formyltetrahydrofolate synthetase</fullName>
        <shortName evidence="8">FHS</shortName>
        <shortName evidence="8">FTHFS</shortName>
    </alternativeName>
</protein>
<keyword evidence="3 8" id="KW-0436">Ligase</keyword>
<evidence type="ECO:0000256" key="8">
    <source>
        <dbReference type="HAMAP-Rule" id="MF_01543"/>
    </source>
</evidence>
<feature type="binding site" evidence="8">
    <location>
        <begin position="67"/>
        <end position="74"/>
    </location>
    <ligand>
        <name>ATP</name>
        <dbReference type="ChEBI" id="CHEBI:30616"/>
    </ligand>
</feature>
<name>A0A928KUH5_9FIRM</name>
<dbReference type="SUPFAM" id="SSF52540">
    <property type="entry name" value="P-loop containing nucleoside triphosphate hydrolases"/>
    <property type="match status" value="1"/>
</dbReference>
<gene>
    <name evidence="8" type="primary">fhs</name>
    <name evidence="9" type="ORF">E7512_06250</name>
</gene>
<evidence type="ECO:0000256" key="7">
    <source>
        <dbReference type="ARBA" id="ARBA00061363"/>
    </source>
</evidence>
<evidence type="ECO:0000256" key="1">
    <source>
        <dbReference type="ARBA" id="ARBA00004777"/>
    </source>
</evidence>
<dbReference type="GO" id="GO:0035999">
    <property type="term" value="P:tetrahydrofolate interconversion"/>
    <property type="evidence" value="ECO:0007669"/>
    <property type="project" value="UniProtKB-UniRule"/>
</dbReference>
<comment type="caution">
    <text evidence="9">The sequence shown here is derived from an EMBL/GenBank/DDBJ whole genome shotgun (WGS) entry which is preliminary data.</text>
</comment>
<dbReference type="Gene3D" id="3.40.50.300">
    <property type="entry name" value="P-loop containing nucleotide triphosphate hydrolases"/>
    <property type="match status" value="1"/>
</dbReference>
<dbReference type="EC" id="6.3.4.3" evidence="8"/>
<keyword evidence="5 8" id="KW-0067">ATP-binding</keyword>
<dbReference type="Pfam" id="PF01268">
    <property type="entry name" value="FTHFS"/>
    <property type="match status" value="1"/>
</dbReference>
<proteinExistence type="inferred from homology"/>
<evidence type="ECO:0000256" key="2">
    <source>
        <dbReference type="ARBA" id="ARBA00022563"/>
    </source>
</evidence>
<evidence type="ECO:0000256" key="6">
    <source>
        <dbReference type="ARBA" id="ARBA00049033"/>
    </source>
</evidence>
<dbReference type="Proteomes" id="UP000754750">
    <property type="component" value="Unassembled WGS sequence"/>
</dbReference>
<dbReference type="PROSITE" id="PS00722">
    <property type="entry name" value="FTHFS_2"/>
    <property type="match status" value="1"/>
</dbReference>
<dbReference type="EMBL" id="SVNY01000002">
    <property type="protein sequence ID" value="MBE6833171.1"/>
    <property type="molecule type" value="Genomic_DNA"/>
</dbReference>
<dbReference type="Gene3D" id="3.30.1510.10">
    <property type="entry name" value="Domain 2, N(10)-formyltetrahydrofolate synthetase"/>
    <property type="match status" value="1"/>
</dbReference>
<evidence type="ECO:0000313" key="9">
    <source>
        <dbReference type="EMBL" id="MBE6833171.1"/>
    </source>
</evidence>
<dbReference type="GO" id="GO:0004329">
    <property type="term" value="F:formate-tetrahydrofolate ligase activity"/>
    <property type="evidence" value="ECO:0007669"/>
    <property type="project" value="UniProtKB-UniRule"/>
</dbReference>
<evidence type="ECO:0000256" key="5">
    <source>
        <dbReference type="ARBA" id="ARBA00022840"/>
    </source>
</evidence>
<evidence type="ECO:0000256" key="3">
    <source>
        <dbReference type="ARBA" id="ARBA00022598"/>
    </source>
</evidence>
<keyword evidence="4 8" id="KW-0547">Nucleotide-binding</keyword>
<dbReference type="InterPro" id="IPR000559">
    <property type="entry name" value="Formate_THF_ligase"/>
</dbReference>
<dbReference type="CDD" id="cd00477">
    <property type="entry name" value="FTHFS"/>
    <property type="match status" value="1"/>
</dbReference>
<organism evidence="9 10">
    <name type="scientific">Faecalispora sporosphaeroides</name>
    <dbReference type="NCBI Taxonomy" id="1549"/>
    <lineage>
        <taxon>Bacteria</taxon>
        <taxon>Bacillati</taxon>
        <taxon>Bacillota</taxon>
        <taxon>Clostridia</taxon>
        <taxon>Eubacteriales</taxon>
        <taxon>Oscillospiraceae</taxon>
        <taxon>Faecalispora</taxon>
    </lineage>
</organism>
<reference evidence="9" key="1">
    <citation type="submission" date="2019-04" db="EMBL/GenBank/DDBJ databases">
        <title>Evolution of Biomass-Degrading Anaerobic Consortia Revealed by Metagenomics.</title>
        <authorList>
            <person name="Peng X."/>
        </authorList>
    </citation>
    <scope>NUCLEOTIDE SEQUENCE</scope>
    <source>
        <strain evidence="9">SIG551</strain>
    </source>
</reference>
<dbReference type="FunFam" id="3.30.1510.10:FF:000001">
    <property type="entry name" value="Formate--tetrahydrofolate ligase"/>
    <property type="match status" value="1"/>
</dbReference>
<dbReference type="Gene3D" id="3.10.410.10">
    <property type="entry name" value="Formyltetrahydrofolate synthetase, domain 3"/>
    <property type="match status" value="1"/>
</dbReference>
<evidence type="ECO:0000313" key="10">
    <source>
        <dbReference type="Proteomes" id="UP000754750"/>
    </source>
</evidence>